<name>A0AAW2LMJ4_SESRA</name>
<evidence type="ECO:0000259" key="1">
    <source>
        <dbReference type="Pfam" id="PF22936"/>
    </source>
</evidence>
<accession>A0AAW2LMJ4</accession>
<reference evidence="2" key="1">
    <citation type="submission" date="2020-06" db="EMBL/GenBank/DDBJ databases">
        <authorList>
            <person name="Li T."/>
            <person name="Hu X."/>
            <person name="Zhang T."/>
            <person name="Song X."/>
            <person name="Zhang H."/>
            <person name="Dai N."/>
            <person name="Sheng W."/>
            <person name="Hou X."/>
            <person name="Wei L."/>
        </authorList>
    </citation>
    <scope>NUCLEOTIDE SEQUENCE</scope>
    <source>
        <strain evidence="2">G02</strain>
        <tissue evidence="2">Leaf</tissue>
    </source>
</reference>
<evidence type="ECO:0000313" key="2">
    <source>
        <dbReference type="EMBL" id="KAL0320311.1"/>
    </source>
</evidence>
<sequence length="189" mass="20795">LVQEFNRSTKETRSVKQAYAAITSASVSEVAHIVGNRSSDLISDLMEALRVVQNKTPQDPVSVHFAEMEEMAGMGRTTGERPRSTTRTWIVDSGATSHICGDVGLFYSVTKITTPINIHLPDNRITFATHRGDITLSPHLTLTNVLLVPRFSYNLLSVSQLCTARPVSFLFLTSSCTLQDQETSQILAI</sequence>
<dbReference type="EMBL" id="JACGWJ010000024">
    <property type="protein sequence ID" value="KAL0320311.1"/>
    <property type="molecule type" value="Genomic_DNA"/>
</dbReference>
<comment type="caution">
    <text evidence="2">The sequence shown here is derived from an EMBL/GenBank/DDBJ whole genome shotgun (WGS) entry which is preliminary data.</text>
</comment>
<dbReference type="Pfam" id="PF22936">
    <property type="entry name" value="Pol_BBD"/>
    <property type="match status" value="1"/>
</dbReference>
<dbReference type="InterPro" id="IPR054722">
    <property type="entry name" value="PolX-like_BBD"/>
</dbReference>
<dbReference type="AlphaFoldDB" id="A0AAW2LMJ4"/>
<reference evidence="2" key="2">
    <citation type="journal article" date="2024" name="Plant">
        <title>Genomic evolution and insights into agronomic trait innovations of Sesamum species.</title>
        <authorList>
            <person name="Miao H."/>
            <person name="Wang L."/>
            <person name="Qu L."/>
            <person name="Liu H."/>
            <person name="Sun Y."/>
            <person name="Le M."/>
            <person name="Wang Q."/>
            <person name="Wei S."/>
            <person name="Zheng Y."/>
            <person name="Lin W."/>
            <person name="Duan Y."/>
            <person name="Cao H."/>
            <person name="Xiong S."/>
            <person name="Wang X."/>
            <person name="Wei L."/>
            <person name="Li C."/>
            <person name="Ma Q."/>
            <person name="Ju M."/>
            <person name="Zhao R."/>
            <person name="Li G."/>
            <person name="Mu C."/>
            <person name="Tian Q."/>
            <person name="Mei H."/>
            <person name="Zhang T."/>
            <person name="Gao T."/>
            <person name="Zhang H."/>
        </authorList>
    </citation>
    <scope>NUCLEOTIDE SEQUENCE</scope>
    <source>
        <strain evidence="2">G02</strain>
    </source>
</reference>
<feature type="domain" description="Retrovirus-related Pol polyprotein from transposon TNT 1-94-like beta-barrel" evidence="1">
    <location>
        <begin position="89"/>
        <end position="162"/>
    </location>
</feature>
<gene>
    <name evidence="2" type="ORF">Sradi_5292600</name>
</gene>
<organism evidence="2">
    <name type="scientific">Sesamum radiatum</name>
    <name type="common">Black benniseed</name>
    <dbReference type="NCBI Taxonomy" id="300843"/>
    <lineage>
        <taxon>Eukaryota</taxon>
        <taxon>Viridiplantae</taxon>
        <taxon>Streptophyta</taxon>
        <taxon>Embryophyta</taxon>
        <taxon>Tracheophyta</taxon>
        <taxon>Spermatophyta</taxon>
        <taxon>Magnoliopsida</taxon>
        <taxon>eudicotyledons</taxon>
        <taxon>Gunneridae</taxon>
        <taxon>Pentapetalae</taxon>
        <taxon>asterids</taxon>
        <taxon>lamiids</taxon>
        <taxon>Lamiales</taxon>
        <taxon>Pedaliaceae</taxon>
        <taxon>Sesamum</taxon>
    </lineage>
</organism>
<proteinExistence type="predicted"/>
<protein>
    <recommendedName>
        <fullName evidence="1">Retrovirus-related Pol polyprotein from transposon TNT 1-94-like beta-barrel domain-containing protein</fullName>
    </recommendedName>
</protein>
<feature type="non-terminal residue" evidence="2">
    <location>
        <position position="1"/>
    </location>
</feature>